<dbReference type="GO" id="GO:0006402">
    <property type="term" value="P:mRNA catabolic process"/>
    <property type="evidence" value="ECO:0007669"/>
    <property type="project" value="TreeGrafter"/>
</dbReference>
<evidence type="ECO:0000313" key="4">
    <source>
        <dbReference type="Proteomes" id="UP001152795"/>
    </source>
</evidence>
<evidence type="ECO:0000256" key="2">
    <source>
        <dbReference type="SAM" id="MobiDB-lite"/>
    </source>
</evidence>
<feature type="compositionally biased region" description="Low complexity" evidence="2">
    <location>
        <begin position="50"/>
        <end position="63"/>
    </location>
</feature>
<dbReference type="PANTHER" id="PTHR12979:SF5">
    <property type="entry name" value="CCR4-NOT TRANSCRIPTION COMPLEX SUBUNIT 10"/>
    <property type="match status" value="1"/>
</dbReference>
<dbReference type="AlphaFoldDB" id="A0A6S7JB70"/>
<keyword evidence="1" id="KW-0943">RNA-mediated gene silencing</keyword>
<evidence type="ECO:0000313" key="3">
    <source>
        <dbReference type="EMBL" id="CAB4029485.1"/>
    </source>
</evidence>
<accession>A0A6S7JB70</accession>
<keyword evidence="1" id="KW-0804">Transcription</keyword>
<dbReference type="InterPro" id="IPR039740">
    <property type="entry name" value="CNOT10"/>
</dbReference>
<comment type="subcellular location">
    <subcellularLocation>
        <location evidence="1">Cytoplasm</location>
    </subcellularLocation>
    <subcellularLocation>
        <location evidence="1">Nucleus</location>
    </subcellularLocation>
</comment>
<keyword evidence="1" id="KW-0963">Cytoplasm</keyword>
<proteinExistence type="inferred from homology"/>
<sequence>MPACNLHFGLLCLRNGLVLIPENLTAFLNEKDQKESSETDGNNSDETLSHSHASTSIPAAPSAPVKGQEIQQLKNSILAGISYVSLVLGDYVLSLDHAQTLLSQPKLCGSISFLGHMYAAEAMIHLGRIPEAISHLSPDNISGISNNGPSDQTT</sequence>
<gene>
    <name evidence="3" type="ORF">PACLA_8A033604</name>
</gene>
<dbReference type="GO" id="GO:0031047">
    <property type="term" value="P:regulatory ncRNA-mediated gene silencing"/>
    <property type="evidence" value="ECO:0007669"/>
    <property type="project" value="UniProtKB-UniRule"/>
</dbReference>
<dbReference type="GO" id="GO:0005634">
    <property type="term" value="C:nucleus"/>
    <property type="evidence" value="ECO:0007669"/>
    <property type="project" value="UniProtKB-SubCell"/>
</dbReference>
<name>A0A6S7JB70_PARCT</name>
<dbReference type="GO" id="GO:0017148">
    <property type="term" value="P:negative regulation of translation"/>
    <property type="evidence" value="ECO:0007669"/>
    <property type="project" value="TreeGrafter"/>
</dbReference>
<dbReference type="GO" id="GO:0030014">
    <property type="term" value="C:CCR4-NOT complex"/>
    <property type="evidence" value="ECO:0007669"/>
    <property type="project" value="UniProtKB-UniRule"/>
</dbReference>
<comment type="caution">
    <text evidence="3">The sequence shown here is derived from an EMBL/GenBank/DDBJ whole genome shotgun (WGS) entry which is preliminary data.</text>
</comment>
<keyword evidence="4" id="KW-1185">Reference proteome</keyword>
<dbReference type="EMBL" id="CACRXK020016203">
    <property type="protein sequence ID" value="CAB4029485.1"/>
    <property type="molecule type" value="Genomic_DNA"/>
</dbReference>
<feature type="non-terminal residue" evidence="3">
    <location>
        <position position="1"/>
    </location>
</feature>
<keyword evidence="1" id="KW-0539">Nucleus</keyword>
<dbReference type="PANTHER" id="PTHR12979">
    <property type="entry name" value="CCR4-NOT TRANSCRIPTION COMPLEX SUBUNIT 10"/>
    <property type="match status" value="1"/>
</dbReference>
<comment type="similarity">
    <text evidence="1">Belongs to the CNOT10 family.</text>
</comment>
<dbReference type="OrthoDB" id="25157at2759"/>
<keyword evidence="1" id="KW-0805">Transcription regulation</keyword>
<protein>
    <recommendedName>
        <fullName evidence="1">CCR4-NOT transcription complex subunit 10</fullName>
    </recommendedName>
</protein>
<dbReference type="GO" id="GO:0005737">
    <property type="term" value="C:cytoplasm"/>
    <property type="evidence" value="ECO:0007669"/>
    <property type="project" value="UniProtKB-SubCell"/>
</dbReference>
<dbReference type="Proteomes" id="UP001152795">
    <property type="component" value="Unassembled WGS sequence"/>
</dbReference>
<keyword evidence="1" id="KW-0810">Translation regulation</keyword>
<feature type="region of interest" description="Disordered" evidence="2">
    <location>
        <begin position="31"/>
        <end position="63"/>
    </location>
</feature>
<reference evidence="3" key="1">
    <citation type="submission" date="2020-04" db="EMBL/GenBank/DDBJ databases">
        <authorList>
            <person name="Alioto T."/>
            <person name="Alioto T."/>
            <person name="Gomez Garrido J."/>
        </authorList>
    </citation>
    <scope>NUCLEOTIDE SEQUENCE</scope>
    <source>
        <strain evidence="3">A484AB</strain>
    </source>
</reference>
<organism evidence="3 4">
    <name type="scientific">Paramuricea clavata</name>
    <name type="common">Red gorgonian</name>
    <name type="synonym">Violescent sea-whip</name>
    <dbReference type="NCBI Taxonomy" id="317549"/>
    <lineage>
        <taxon>Eukaryota</taxon>
        <taxon>Metazoa</taxon>
        <taxon>Cnidaria</taxon>
        <taxon>Anthozoa</taxon>
        <taxon>Octocorallia</taxon>
        <taxon>Malacalcyonacea</taxon>
        <taxon>Plexauridae</taxon>
        <taxon>Paramuricea</taxon>
    </lineage>
</organism>
<comment type="function">
    <text evidence="1">Component of the CCR4-NOT complex which is one of the major cellular mRNA deadenylases and is linked to various cellular processes including bulk mRNA degradation, miRNA-mediated repression, translational repression during translational initiation and general transcription regulation.</text>
</comment>
<evidence type="ECO:0000256" key="1">
    <source>
        <dbReference type="RuleBase" id="RU367083"/>
    </source>
</evidence>